<feature type="transmembrane region" description="Helical" evidence="8">
    <location>
        <begin position="876"/>
        <end position="896"/>
    </location>
</feature>
<evidence type="ECO:0000256" key="6">
    <source>
        <dbReference type="ARBA" id="ARBA00022989"/>
    </source>
</evidence>
<dbReference type="PANTHER" id="PTHR32063">
    <property type="match status" value="1"/>
</dbReference>
<dbReference type="Gene3D" id="3.30.70.1320">
    <property type="entry name" value="Multidrug efflux transporter AcrB pore domain like"/>
    <property type="match status" value="1"/>
</dbReference>
<feature type="transmembrane region" description="Helical" evidence="8">
    <location>
        <begin position="12"/>
        <end position="32"/>
    </location>
</feature>
<accession>A0A1H4C5M1</accession>
<feature type="transmembrane region" description="Helical" evidence="8">
    <location>
        <begin position="902"/>
        <end position="927"/>
    </location>
</feature>
<dbReference type="SUPFAM" id="SSF82866">
    <property type="entry name" value="Multidrug efflux transporter AcrB transmembrane domain"/>
    <property type="match status" value="2"/>
</dbReference>
<organism evidence="9 10">
    <name type="scientific">Rubrimonas cliftonensis</name>
    <dbReference type="NCBI Taxonomy" id="89524"/>
    <lineage>
        <taxon>Bacteria</taxon>
        <taxon>Pseudomonadati</taxon>
        <taxon>Pseudomonadota</taxon>
        <taxon>Alphaproteobacteria</taxon>
        <taxon>Rhodobacterales</taxon>
        <taxon>Paracoccaceae</taxon>
        <taxon>Rubrimonas</taxon>
    </lineage>
</organism>
<evidence type="ECO:0000256" key="3">
    <source>
        <dbReference type="ARBA" id="ARBA00022475"/>
    </source>
</evidence>
<name>A0A1H4C5M1_9RHOB</name>
<dbReference type="InterPro" id="IPR001036">
    <property type="entry name" value="Acrflvin-R"/>
</dbReference>
<evidence type="ECO:0000313" key="9">
    <source>
        <dbReference type="EMBL" id="SEA55684.1"/>
    </source>
</evidence>
<evidence type="ECO:0000256" key="5">
    <source>
        <dbReference type="ARBA" id="ARBA00022692"/>
    </source>
</evidence>
<sequence>MSLPEICLRRPVLAAVVNLLVIVIGLVAMGRLPVRELPDVDAATVTITTEYTGAAPEVVDAQITEVIESAVAGVAGVRTIDSSSERGDSRVRVDFVTGRNIDEAANDVRGAVGRVQNRLPQEADEPRIYKNDSDADPIIRIGIVSPRMSAQEITDYAERYIVDRLATLDGVASVNINGERRYAMRIQLDPKALAARELAVTDVTDALRANNVELPAGEVESTWRRFQLRADTRLRTADEFSNVVLRVVDGAPVRLGDVARVEIGVENDDTTVRSDGRTAVGLSVIRQSQANTIAISQAVRAEIATLSQSLPEGMELFVTSDDAVFIQASITEVVTTLAIAVGLVVLVIFLFLGSPRATVVPAVVIPVALIGAFIGMLALGYSINILTLFAMILAIGIVVDDAIVVLENIQRRIEEGQAPIAAAALGSREVGFAVIATSLTLISVFVPISLMEGNVGKLFTEFGMTMAIAVAFSTFVALTLTPVLCWKLLREGSGGALERGINAVFARVEAGYRAALRVALAYPLVVLGLAGGFAALSVVFYENSPRELTPQEDRGVFFVIATGPQGATNAYMDREAREIEAALVPFIESGEITTTFSLIGWRDPNRAFVVGRLSDWESGRRSAGEIVARLRPAMANVPGARAIPTMPAGLGLRGSRTPLQVKLLGPDFDSVREWADTLMTEMRSNPGLRDLEMDYEETQPELRVEIDRPLADDLGVSILDAGATLQTFFASREATRYLDRGREYPVILQAEEQARRTAADLAEVFVRSRTTGELIPLAALVRVAEGTASPEFNRFNRLPAIEISGALNEGYDMGAAIEAVREAAERSLPAEARIAFDGQSREYVESSSGAFTMLIFACVVVYLVLAAQFESFVDPLTILLSAPLAVTGALGAIWLTGQSINVYTQIGMLLLLGLMAKNGILIVEFANQLRDRGASVREAALEGAVRRLRPILMTVLSTLLGAAPLVLSTGAGSESRAAIGMVILGGFGVASLMTLFVTPVLFDLLARLTKPRAATAGELDAALKADAAAQVEPRGAA</sequence>
<dbReference type="SUPFAM" id="SSF82714">
    <property type="entry name" value="Multidrug efflux transporter AcrB TolC docking domain, DN and DC subdomains"/>
    <property type="match status" value="2"/>
</dbReference>
<dbReference type="Gene3D" id="3.30.70.1440">
    <property type="entry name" value="Multidrug efflux transporter AcrB pore domain"/>
    <property type="match status" value="1"/>
</dbReference>
<keyword evidence="3" id="KW-1003">Cell membrane</keyword>
<dbReference type="Gene3D" id="3.30.70.1430">
    <property type="entry name" value="Multidrug efflux transporter AcrB pore domain"/>
    <property type="match status" value="2"/>
</dbReference>
<keyword evidence="4" id="KW-0997">Cell inner membrane</keyword>
<feature type="transmembrane region" description="Helical" evidence="8">
    <location>
        <begin position="979"/>
        <end position="1002"/>
    </location>
</feature>
<feature type="transmembrane region" description="Helical" evidence="8">
    <location>
        <begin position="385"/>
        <end position="409"/>
    </location>
</feature>
<feature type="transmembrane region" description="Helical" evidence="8">
    <location>
        <begin position="849"/>
        <end position="869"/>
    </location>
</feature>
<evidence type="ECO:0000256" key="4">
    <source>
        <dbReference type="ARBA" id="ARBA00022519"/>
    </source>
</evidence>
<dbReference type="GO" id="GO:0042910">
    <property type="term" value="F:xenobiotic transmembrane transporter activity"/>
    <property type="evidence" value="ECO:0007669"/>
    <property type="project" value="TreeGrafter"/>
</dbReference>
<dbReference type="OrthoDB" id="9807350at2"/>
<dbReference type="GO" id="GO:0005886">
    <property type="term" value="C:plasma membrane"/>
    <property type="evidence" value="ECO:0007669"/>
    <property type="project" value="UniProtKB-SubCell"/>
</dbReference>
<keyword evidence="6 8" id="KW-1133">Transmembrane helix</keyword>
<feature type="transmembrane region" description="Helical" evidence="8">
    <location>
        <begin position="948"/>
        <end position="967"/>
    </location>
</feature>
<dbReference type="STRING" id="89524.SAMN05444370_106216"/>
<evidence type="ECO:0000256" key="2">
    <source>
        <dbReference type="ARBA" id="ARBA00022448"/>
    </source>
</evidence>
<dbReference type="FunFam" id="1.20.1640.10:FF:000001">
    <property type="entry name" value="Efflux pump membrane transporter"/>
    <property type="match status" value="1"/>
</dbReference>
<feature type="transmembrane region" description="Helical" evidence="8">
    <location>
        <begin position="359"/>
        <end position="379"/>
    </location>
</feature>
<dbReference type="RefSeq" id="WP_093253810.1">
    <property type="nucleotide sequence ID" value="NZ_FNQM01000006.1"/>
</dbReference>
<dbReference type="AlphaFoldDB" id="A0A1H4C5M1"/>
<dbReference type="Pfam" id="PF00873">
    <property type="entry name" value="ACR_tran"/>
    <property type="match status" value="1"/>
</dbReference>
<gene>
    <name evidence="9" type="ORF">SAMN05444370_106216</name>
</gene>
<feature type="transmembrane region" description="Helical" evidence="8">
    <location>
        <begin position="462"/>
        <end position="489"/>
    </location>
</feature>
<feature type="transmembrane region" description="Helical" evidence="8">
    <location>
        <begin position="430"/>
        <end position="450"/>
    </location>
</feature>
<evidence type="ECO:0000256" key="7">
    <source>
        <dbReference type="ARBA" id="ARBA00023136"/>
    </source>
</evidence>
<feature type="transmembrane region" description="Helical" evidence="8">
    <location>
        <begin position="333"/>
        <end position="352"/>
    </location>
</feature>
<keyword evidence="5 8" id="KW-0812">Transmembrane</keyword>
<keyword evidence="2" id="KW-0813">Transport</keyword>
<dbReference type="InterPro" id="IPR027463">
    <property type="entry name" value="AcrB_DN_DC_subdom"/>
</dbReference>
<evidence type="ECO:0000313" key="10">
    <source>
        <dbReference type="Proteomes" id="UP000198703"/>
    </source>
</evidence>
<dbReference type="Gene3D" id="1.20.1640.10">
    <property type="entry name" value="Multidrug efflux transporter AcrB transmembrane domain"/>
    <property type="match status" value="2"/>
</dbReference>
<reference evidence="9 10" key="1">
    <citation type="submission" date="2016-10" db="EMBL/GenBank/DDBJ databases">
        <authorList>
            <person name="de Groot N.N."/>
        </authorList>
    </citation>
    <scope>NUCLEOTIDE SEQUENCE [LARGE SCALE GENOMIC DNA]</scope>
    <source>
        <strain evidence="9 10">DSM 15345</strain>
    </source>
</reference>
<dbReference type="Proteomes" id="UP000198703">
    <property type="component" value="Unassembled WGS sequence"/>
</dbReference>
<dbReference type="EMBL" id="FNQM01000006">
    <property type="protein sequence ID" value="SEA55684.1"/>
    <property type="molecule type" value="Genomic_DNA"/>
</dbReference>
<keyword evidence="10" id="KW-1185">Reference proteome</keyword>
<keyword evidence="7 8" id="KW-0472">Membrane</keyword>
<comment type="subcellular location">
    <subcellularLocation>
        <location evidence="1">Cell inner membrane</location>
        <topology evidence="1">Multi-pass membrane protein</topology>
    </subcellularLocation>
</comment>
<evidence type="ECO:0000256" key="1">
    <source>
        <dbReference type="ARBA" id="ARBA00004429"/>
    </source>
</evidence>
<dbReference type="PRINTS" id="PR00702">
    <property type="entry name" value="ACRIFLAVINRP"/>
</dbReference>
<dbReference type="PANTHER" id="PTHR32063:SF14">
    <property type="entry name" value="BLL4319 PROTEIN"/>
    <property type="match status" value="1"/>
</dbReference>
<dbReference type="SUPFAM" id="SSF82693">
    <property type="entry name" value="Multidrug efflux transporter AcrB pore domain, PN1, PN2, PC1 and PC2 subdomains"/>
    <property type="match status" value="4"/>
</dbReference>
<dbReference type="Gene3D" id="3.30.2090.10">
    <property type="entry name" value="Multidrug efflux transporter AcrB TolC docking domain, DN and DC subdomains"/>
    <property type="match status" value="2"/>
</dbReference>
<proteinExistence type="predicted"/>
<protein>
    <submittedName>
        <fullName evidence="9">Multidrug efflux pump</fullName>
    </submittedName>
</protein>
<evidence type="ECO:0000256" key="8">
    <source>
        <dbReference type="SAM" id="Phobius"/>
    </source>
</evidence>
<feature type="transmembrane region" description="Helical" evidence="8">
    <location>
        <begin position="520"/>
        <end position="541"/>
    </location>
</feature>